<name>A0A0B2PMM4_GLYSO</name>
<evidence type="ECO:0000313" key="1">
    <source>
        <dbReference type="EMBL" id="KHN08782.1"/>
    </source>
</evidence>
<dbReference type="GO" id="GO:0009451">
    <property type="term" value="P:RNA modification"/>
    <property type="evidence" value="ECO:0007669"/>
    <property type="project" value="InterPro"/>
</dbReference>
<proteinExistence type="predicted"/>
<protein>
    <submittedName>
        <fullName evidence="1">Pentatricopeptide repeat-containing protein</fullName>
    </submittedName>
</protein>
<gene>
    <name evidence="1" type="ORF">glysoja_032197</name>
</gene>
<dbReference type="EMBL" id="KN665718">
    <property type="protein sequence ID" value="KHN08782.1"/>
    <property type="molecule type" value="Genomic_DNA"/>
</dbReference>
<dbReference type="GO" id="GO:0003723">
    <property type="term" value="F:RNA binding"/>
    <property type="evidence" value="ECO:0007669"/>
    <property type="project" value="InterPro"/>
</dbReference>
<dbReference type="Proteomes" id="UP000053555">
    <property type="component" value="Unassembled WGS sequence"/>
</dbReference>
<organism evidence="1">
    <name type="scientific">Glycine soja</name>
    <name type="common">Wild soybean</name>
    <dbReference type="NCBI Taxonomy" id="3848"/>
    <lineage>
        <taxon>Eukaryota</taxon>
        <taxon>Viridiplantae</taxon>
        <taxon>Streptophyta</taxon>
        <taxon>Embryophyta</taxon>
        <taxon>Tracheophyta</taxon>
        <taxon>Spermatophyta</taxon>
        <taxon>Magnoliopsida</taxon>
        <taxon>eudicotyledons</taxon>
        <taxon>Gunneridae</taxon>
        <taxon>Pentapetalae</taxon>
        <taxon>rosids</taxon>
        <taxon>fabids</taxon>
        <taxon>Fabales</taxon>
        <taxon>Fabaceae</taxon>
        <taxon>Papilionoideae</taxon>
        <taxon>50 kb inversion clade</taxon>
        <taxon>NPAAA clade</taxon>
        <taxon>indigoferoid/millettioid clade</taxon>
        <taxon>Phaseoleae</taxon>
        <taxon>Glycine</taxon>
        <taxon>Glycine subgen. Soja</taxon>
    </lineage>
</organism>
<sequence length="107" mass="12080">MVHFDSPFVANALVSLYAKYASFNQIPHRDIALRNTYISTALQDSLYDTAFHLFRNMQATDAFRVNDFTLSILPIASTLLMEGQLVHAHAIKLGLEMLMMWSGCLRG</sequence>
<dbReference type="AlphaFoldDB" id="A0A0B2PMM4"/>
<dbReference type="PANTHER" id="PTHR24015">
    <property type="entry name" value="OS07G0578800 PROTEIN-RELATED"/>
    <property type="match status" value="1"/>
</dbReference>
<dbReference type="InterPro" id="IPR046960">
    <property type="entry name" value="PPR_At4g14850-like_plant"/>
</dbReference>
<accession>A0A0B2PMM4</accession>
<reference evidence="1" key="1">
    <citation type="submission" date="2014-07" db="EMBL/GenBank/DDBJ databases">
        <title>Identification of a novel salt tolerance gene in wild soybean by whole-genome sequencing.</title>
        <authorList>
            <person name="Lam H.-M."/>
            <person name="Qi X."/>
            <person name="Li M.-W."/>
            <person name="Liu X."/>
            <person name="Xie M."/>
            <person name="Ni M."/>
            <person name="Xu X."/>
        </authorList>
    </citation>
    <scope>NUCLEOTIDE SEQUENCE [LARGE SCALE GENOMIC DNA]</scope>
    <source>
        <tissue evidence="1">Root</tissue>
    </source>
</reference>